<comment type="caution">
    <text evidence="1">The sequence shown here is derived from an EMBL/GenBank/DDBJ whole genome shotgun (WGS) entry which is preliminary data.</text>
</comment>
<dbReference type="EMBL" id="JBHUML010000002">
    <property type="protein sequence ID" value="MFD2705198.1"/>
    <property type="molecule type" value="Genomic_DNA"/>
</dbReference>
<evidence type="ECO:0000313" key="2">
    <source>
        <dbReference type="Proteomes" id="UP001597520"/>
    </source>
</evidence>
<sequence>MKEKKDPEHNVISFPGSADRLSTQGLEALKAGNKEEAVSFFKEALQHDTFHEEASYGLLLGFAETGRLTEGVRLAEDLMDRNNDNYFEVLQVYVSLLAQAGEYQKVVTILEGVQEEHRFPAKMAEQLFELLELSRTMAETTEEPDVEEALPDRDWNTELKSEGAEYKLSILQEMKEYPSAFVVPSVEILLTDPEISPLLKSMLLFLLKDFHIDREVVITKLERTGTFIPASLPSLEGSSVYIKAGSFLHDALGHEEPVLLEHSLELLKELLLYYYPFPPPLRMDGLAAVVHAEAAGRIGYSVEIEDAISHYNISRETFCEVKEEYDTLKTEISHV</sequence>
<organism evidence="1 2">
    <name type="scientific">Salibacterium lacus</name>
    <dbReference type="NCBI Taxonomy" id="1898109"/>
    <lineage>
        <taxon>Bacteria</taxon>
        <taxon>Bacillati</taxon>
        <taxon>Bacillota</taxon>
        <taxon>Bacilli</taxon>
        <taxon>Bacillales</taxon>
        <taxon>Bacillaceae</taxon>
    </lineage>
</organism>
<proteinExistence type="predicted"/>
<reference evidence="2" key="1">
    <citation type="journal article" date="2019" name="Int. J. Syst. Evol. Microbiol.">
        <title>The Global Catalogue of Microorganisms (GCM) 10K type strain sequencing project: providing services to taxonomists for standard genome sequencing and annotation.</title>
        <authorList>
            <consortium name="The Broad Institute Genomics Platform"/>
            <consortium name="The Broad Institute Genome Sequencing Center for Infectious Disease"/>
            <person name="Wu L."/>
            <person name="Ma J."/>
        </authorList>
    </citation>
    <scope>NUCLEOTIDE SEQUENCE [LARGE SCALE GENOMIC DNA]</scope>
    <source>
        <strain evidence="2">KCTC 33792</strain>
    </source>
</reference>
<dbReference type="InterPro" id="IPR011990">
    <property type="entry name" value="TPR-like_helical_dom_sf"/>
</dbReference>
<dbReference type="SUPFAM" id="SSF48452">
    <property type="entry name" value="TPR-like"/>
    <property type="match status" value="1"/>
</dbReference>
<gene>
    <name evidence="1" type="ORF">ACFSUB_06930</name>
</gene>
<evidence type="ECO:0000313" key="1">
    <source>
        <dbReference type="EMBL" id="MFD2705198.1"/>
    </source>
</evidence>
<dbReference type="Proteomes" id="UP001597520">
    <property type="component" value="Unassembled WGS sequence"/>
</dbReference>
<keyword evidence="2" id="KW-1185">Reference proteome</keyword>
<dbReference type="Gene3D" id="1.25.40.10">
    <property type="entry name" value="Tetratricopeptide repeat domain"/>
    <property type="match status" value="1"/>
</dbReference>
<dbReference type="SUPFAM" id="SSF116965">
    <property type="entry name" value="Hypothetical protein MPN330"/>
    <property type="match status" value="1"/>
</dbReference>
<protein>
    <submittedName>
        <fullName evidence="1">Tetratricopeptide repeat protein</fullName>
    </submittedName>
</protein>
<accession>A0ABW5SZQ4</accession>
<name>A0ABW5SZQ4_9BACI</name>
<dbReference type="RefSeq" id="WP_380712460.1">
    <property type="nucleotide sequence ID" value="NZ_JBHUML010000002.1"/>
</dbReference>